<dbReference type="SUPFAM" id="SSF53383">
    <property type="entry name" value="PLP-dependent transferases"/>
    <property type="match status" value="1"/>
</dbReference>
<protein>
    <recommendedName>
        <fullName evidence="2">Aminotransferase class I/classII large domain-containing protein</fullName>
    </recommendedName>
</protein>
<feature type="domain" description="Aminotransferase class I/classII large" evidence="2">
    <location>
        <begin position="94"/>
        <end position="403"/>
    </location>
</feature>
<dbReference type="PANTHER" id="PTHR43510:SF1">
    <property type="entry name" value="AMINOTRANSFERASE FUNCTION, HYPOTHETICAL (EUROFUNG)"/>
    <property type="match status" value="1"/>
</dbReference>
<dbReference type="InterPro" id="IPR015421">
    <property type="entry name" value="PyrdxlP-dep_Trfase_major"/>
</dbReference>
<dbReference type="STRING" id="348802.A0A0D2E4F9"/>
<sequence>MVQLPTFQLPKYIVAHVGKAKHVLAGSATPYLSIEDLIALSSDPDTTAKALDVRSLKLGGDMQRGSFAVRSAIARLYGSPSTEYESDDQKDNTKGSGSTSISISISPEHVMTAIGTTGANLTVFQALLDVGDHVICMYPTYGQLLGVPRGFIPCEVSGWRMDPQRGWSLDLDELRRLIRPGSTKMLVLNNPSNPTGTHMDADVQRQILDIAREHDLIVLADEIFRPLFHQAPSQEPGLGGGRGGSGDGAGAKIVPPVLPPPSFVEHNYSKVVVTGSMSKAYGLTGVRVGFLVCRDEALLERFINARYYTFASASAIDEVIATEALSERCRPAILKRHLGYARKNLQLLEAFVERNGDMLSWTKPTAGATAFIKLSWNGEAIDDVEFCQAVLEEQGLLLSPGSLCFGEVPGEEGKMDLQGYVRCHFTLPPEKMVEGLEAWDGFMRKRRAALS</sequence>
<dbReference type="Gene3D" id="3.40.640.10">
    <property type="entry name" value="Type I PLP-dependent aspartate aminotransferase-like (Major domain)"/>
    <property type="match status" value="2"/>
</dbReference>
<dbReference type="GeneID" id="25333195"/>
<feature type="region of interest" description="Disordered" evidence="1">
    <location>
        <begin position="232"/>
        <end position="251"/>
    </location>
</feature>
<dbReference type="PANTHER" id="PTHR43510">
    <property type="entry name" value="AMINOTRANSFERASE FUNCTION, HYPOTHETICAL (EUROFUNG)"/>
    <property type="match status" value="1"/>
</dbReference>
<dbReference type="InterPro" id="IPR004839">
    <property type="entry name" value="Aminotransferase_I/II_large"/>
</dbReference>
<feature type="region of interest" description="Disordered" evidence="1">
    <location>
        <begin position="80"/>
        <end position="101"/>
    </location>
</feature>
<dbReference type="InterPro" id="IPR015424">
    <property type="entry name" value="PyrdxlP-dep_Trfase"/>
</dbReference>
<evidence type="ECO:0000313" key="3">
    <source>
        <dbReference type="EMBL" id="KIW49620.1"/>
    </source>
</evidence>
<evidence type="ECO:0000256" key="1">
    <source>
        <dbReference type="SAM" id="MobiDB-lite"/>
    </source>
</evidence>
<dbReference type="RefSeq" id="XP_013310204.1">
    <property type="nucleotide sequence ID" value="XM_013454750.1"/>
</dbReference>
<keyword evidence="4" id="KW-1185">Reference proteome</keyword>
<reference evidence="3 4" key="1">
    <citation type="submission" date="2015-01" db="EMBL/GenBank/DDBJ databases">
        <title>The Genome Sequence of Exophiala xenobiotica CBS118157.</title>
        <authorList>
            <consortium name="The Broad Institute Genomics Platform"/>
            <person name="Cuomo C."/>
            <person name="de Hoog S."/>
            <person name="Gorbushina A."/>
            <person name="Stielow B."/>
            <person name="Teixiera M."/>
            <person name="Abouelleil A."/>
            <person name="Chapman S.B."/>
            <person name="Priest M."/>
            <person name="Young S.K."/>
            <person name="Wortman J."/>
            <person name="Nusbaum C."/>
            <person name="Birren B."/>
        </authorList>
    </citation>
    <scope>NUCLEOTIDE SEQUENCE [LARGE SCALE GENOMIC DNA]</scope>
    <source>
        <strain evidence="3 4">CBS 118157</strain>
    </source>
</reference>
<dbReference type="GO" id="GO:0030170">
    <property type="term" value="F:pyridoxal phosphate binding"/>
    <property type="evidence" value="ECO:0007669"/>
    <property type="project" value="InterPro"/>
</dbReference>
<gene>
    <name evidence="3" type="ORF">PV05_11287</name>
</gene>
<proteinExistence type="predicted"/>
<dbReference type="Pfam" id="PF00155">
    <property type="entry name" value="Aminotran_1_2"/>
    <property type="match status" value="1"/>
</dbReference>
<name>A0A0D2E4F9_9EURO</name>
<evidence type="ECO:0000313" key="4">
    <source>
        <dbReference type="Proteomes" id="UP000054342"/>
    </source>
</evidence>
<dbReference type="Proteomes" id="UP000054342">
    <property type="component" value="Unassembled WGS sequence"/>
</dbReference>
<dbReference type="EMBL" id="KN847323">
    <property type="protein sequence ID" value="KIW49620.1"/>
    <property type="molecule type" value="Genomic_DNA"/>
</dbReference>
<organism evidence="3 4">
    <name type="scientific">Exophiala xenobiotica</name>
    <dbReference type="NCBI Taxonomy" id="348802"/>
    <lineage>
        <taxon>Eukaryota</taxon>
        <taxon>Fungi</taxon>
        <taxon>Dikarya</taxon>
        <taxon>Ascomycota</taxon>
        <taxon>Pezizomycotina</taxon>
        <taxon>Eurotiomycetes</taxon>
        <taxon>Chaetothyriomycetidae</taxon>
        <taxon>Chaetothyriales</taxon>
        <taxon>Herpotrichiellaceae</taxon>
        <taxon>Exophiala</taxon>
    </lineage>
</organism>
<dbReference type="HOGENOM" id="CLU_017584_4_4_1"/>
<accession>A0A0D2E4F9</accession>
<dbReference type="Gene3D" id="3.90.1150.10">
    <property type="entry name" value="Aspartate Aminotransferase, domain 1"/>
    <property type="match status" value="2"/>
</dbReference>
<dbReference type="OrthoDB" id="7042322at2759"/>
<dbReference type="InterPro" id="IPR015422">
    <property type="entry name" value="PyrdxlP-dep_Trfase_small"/>
</dbReference>
<evidence type="ECO:0000259" key="2">
    <source>
        <dbReference type="Pfam" id="PF00155"/>
    </source>
</evidence>
<dbReference type="CDD" id="cd00609">
    <property type="entry name" value="AAT_like"/>
    <property type="match status" value="1"/>
</dbReference>
<dbReference type="AlphaFoldDB" id="A0A0D2E4F9"/>
<feature type="compositionally biased region" description="Gly residues" evidence="1">
    <location>
        <begin position="237"/>
        <end position="249"/>
    </location>
</feature>